<comment type="subcellular location">
    <subcellularLocation>
        <location evidence="5">Cytoplasm</location>
    </subcellularLocation>
</comment>
<protein>
    <recommendedName>
        <fullName evidence="5">Pimeloyl-[acyl-carrier protein] methyl ester esterase</fullName>
        <ecNumber evidence="5">3.1.1.85</ecNumber>
    </recommendedName>
    <alternativeName>
        <fullName evidence="5">Biotin synthesis protein BioH</fullName>
    </alternativeName>
    <alternativeName>
        <fullName evidence="5">Carboxylesterase BioH</fullName>
    </alternativeName>
</protein>
<dbReference type="OrthoDB" id="9780744at2"/>
<keyword evidence="4 5" id="KW-0378">Hydrolase</keyword>
<keyword evidence="2 5" id="KW-0963">Cytoplasm</keyword>
<feature type="binding site" evidence="5">
    <location>
        <position position="221"/>
    </location>
    <ligand>
        <name>substrate</name>
    </ligand>
</feature>
<keyword evidence="1 5" id="KW-0719">Serine esterase</keyword>
<comment type="catalytic activity">
    <reaction evidence="5">
        <text>6-carboxyhexanoyl-[ACP] methyl ester + H2O = 6-carboxyhexanoyl-[ACP] + methanol + H(+)</text>
        <dbReference type="Rhea" id="RHEA:42700"/>
        <dbReference type="Rhea" id="RHEA-COMP:9955"/>
        <dbReference type="Rhea" id="RHEA-COMP:10186"/>
        <dbReference type="ChEBI" id="CHEBI:15377"/>
        <dbReference type="ChEBI" id="CHEBI:15378"/>
        <dbReference type="ChEBI" id="CHEBI:17790"/>
        <dbReference type="ChEBI" id="CHEBI:78846"/>
        <dbReference type="ChEBI" id="CHEBI:82735"/>
        <dbReference type="EC" id="3.1.1.85"/>
    </reaction>
</comment>
<dbReference type="GO" id="GO:0090499">
    <property type="term" value="F:pimelyl-[acyl-carrier protein] methyl ester esterase activity"/>
    <property type="evidence" value="ECO:0007669"/>
    <property type="project" value="UniProtKB-EC"/>
</dbReference>
<dbReference type="HAMAP" id="MF_01260">
    <property type="entry name" value="Carboxylester"/>
    <property type="match status" value="1"/>
</dbReference>
<feature type="active site" description="Nucleophile" evidence="5">
    <location>
        <position position="77"/>
    </location>
</feature>
<dbReference type="Proteomes" id="UP000288012">
    <property type="component" value="Unassembled WGS sequence"/>
</dbReference>
<dbReference type="GO" id="GO:0009102">
    <property type="term" value="P:biotin biosynthetic process"/>
    <property type="evidence" value="ECO:0007669"/>
    <property type="project" value="UniProtKB-UniRule"/>
</dbReference>
<dbReference type="Pfam" id="PF12697">
    <property type="entry name" value="Abhydrolase_6"/>
    <property type="match status" value="1"/>
</dbReference>
<comment type="pathway">
    <text evidence="5">Cofactor biosynthesis; biotin biosynthesis.</text>
</comment>
<comment type="function">
    <text evidence="5">The physiological role of BioH is to remove the methyl group introduced by BioC when the pimeloyl moiety is complete. It allows to synthesize pimeloyl-ACP via the fatty acid synthetic pathway through the hydrolysis of the ester bonds of pimeloyl-ACP esters.</text>
</comment>
<dbReference type="InterPro" id="IPR000073">
    <property type="entry name" value="AB_hydrolase_1"/>
</dbReference>
<dbReference type="PANTHER" id="PTHR43798:SF31">
    <property type="entry name" value="AB HYDROLASE SUPERFAMILY PROTEIN YCLE"/>
    <property type="match status" value="1"/>
</dbReference>
<feature type="domain" description="AB hydrolase-1" evidence="6">
    <location>
        <begin position="14"/>
        <end position="232"/>
    </location>
</feature>
<accession>A0A3S1CM24</accession>
<dbReference type="EMBL" id="RZGR01000007">
    <property type="protein sequence ID" value="RUQ89500.1"/>
    <property type="molecule type" value="Genomic_DNA"/>
</dbReference>
<evidence type="ECO:0000256" key="3">
    <source>
        <dbReference type="ARBA" id="ARBA00022756"/>
    </source>
</evidence>
<dbReference type="Gene3D" id="3.40.50.1820">
    <property type="entry name" value="alpha/beta hydrolase"/>
    <property type="match status" value="1"/>
</dbReference>
<dbReference type="PANTHER" id="PTHR43798">
    <property type="entry name" value="MONOACYLGLYCEROL LIPASE"/>
    <property type="match status" value="1"/>
</dbReference>
<feature type="active site" evidence="5">
    <location>
        <position position="221"/>
    </location>
</feature>
<sequence>MSLSLSIHGKGYPLVLFHGWGFDNSIWHSLIPMLERQYQLFLIDLPGFGGSADMEWPAFKANLLAKLPSSFAIAGWSMGGLYATRLAVEKPERVTHLLNIASSPRFVKEAGWPGITREVFATFYENLLNAPQVVLKQFIRLQLQGQHCPSVQIGKLPAAKALRAGLELLIHCDLRAELQQLKMPVGYLFGRLDAITSYKTMDHMQERYPQFSYILFPKAAHAPFLSHPKLFISALEEFIC</sequence>
<dbReference type="InterPro" id="IPR029058">
    <property type="entry name" value="AB_hydrolase_fold"/>
</dbReference>
<dbReference type="InterPro" id="IPR010076">
    <property type="entry name" value="BioH"/>
</dbReference>
<evidence type="ECO:0000256" key="5">
    <source>
        <dbReference type="HAMAP-Rule" id="MF_01260"/>
    </source>
</evidence>
<dbReference type="GO" id="GO:0016020">
    <property type="term" value="C:membrane"/>
    <property type="evidence" value="ECO:0007669"/>
    <property type="project" value="TreeGrafter"/>
</dbReference>
<dbReference type="AlphaFoldDB" id="A0A3S1CM24"/>
<organism evidence="7 8">
    <name type="scientific">Legionella septentrionalis</name>
    <dbReference type="NCBI Taxonomy" id="2498109"/>
    <lineage>
        <taxon>Bacteria</taxon>
        <taxon>Pseudomonadati</taxon>
        <taxon>Pseudomonadota</taxon>
        <taxon>Gammaproteobacteria</taxon>
        <taxon>Legionellales</taxon>
        <taxon>Legionellaceae</taxon>
        <taxon>Legionella</taxon>
    </lineage>
</organism>
<proteinExistence type="inferred from homology"/>
<feature type="binding site" evidence="5">
    <location>
        <begin position="77"/>
        <end position="78"/>
    </location>
    <ligand>
        <name>substrate</name>
    </ligand>
</feature>
<comment type="caution">
    <text evidence="7">The sequence shown here is derived from an EMBL/GenBank/DDBJ whole genome shotgun (WGS) entry which is preliminary data.</text>
</comment>
<evidence type="ECO:0000256" key="4">
    <source>
        <dbReference type="ARBA" id="ARBA00022801"/>
    </source>
</evidence>
<gene>
    <name evidence="5" type="primary">bioH</name>
    <name evidence="7" type="ORF">EKM59_03630</name>
</gene>
<feature type="active site" evidence="5">
    <location>
        <position position="193"/>
    </location>
</feature>
<evidence type="ECO:0000313" key="7">
    <source>
        <dbReference type="EMBL" id="RUQ89500.1"/>
    </source>
</evidence>
<dbReference type="EC" id="3.1.1.85" evidence="5"/>
<keyword evidence="8" id="KW-1185">Reference proteome</keyword>
<feature type="binding site" evidence="5">
    <location>
        <position position="20"/>
    </location>
    <ligand>
        <name>substrate</name>
    </ligand>
</feature>
<feature type="binding site" evidence="5">
    <location>
        <begin position="138"/>
        <end position="142"/>
    </location>
    <ligand>
        <name>substrate</name>
    </ligand>
</feature>
<evidence type="ECO:0000256" key="2">
    <source>
        <dbReference type="ARBA" id="ARBA00022490"/>
    </source>
</evidence>
<evidence type="ECO:0000259" key="6">
    <source>
        <dbReference type="Pfam" id="PF12697"/>
    </source>
</evidence>
<dbReference type="RefSeq" id="WP_126953935.1">
    <property type="nucleotide sequence ID" value="NZ_RZGR01000007.1"/>
</dbReference>
<comment type="subunit">
    <text evidence="5">Monomer.</text>
</comment>
<dbReference type="GO" id="GO:0005737">
    <property type="term" value="C:cytoplasm"/>
    <property type="evidence" value="ECO:0007669"/>
    <property type="project" value="UniProtKB-SubCell"/>
</dbReference>
<comment type="similarity">
    <text evidence="5">Belongs to the AB hydrolase superfamily. Carboxylesterase BioH family.</text>
</comment>
<reference evidence="7 8" key="1">
    <citation type="submission" date="2018-12" db="EMBL/GenBank/DDBJ databases">
        <title>Legionella sp,whole genome shotgun sequence.</title>
        <authorList>
            <person name="Wu H."/>
        </authorList>
    </citation>
    <scope>NUCLEOTIDE SEQUENCE [LARGE SCALE GENOMIC DNA]</scope>
    <source>
        <strain evidence="8">km714</strain>
    </source>
</reference>
<keyword evidence="3 5" id="KW-0093">Biotin biosynthesis</keyword>
<evidence type="ECO:0000313" key="8">
    <source>
        <dbReference type="Proteomes" id="UP000288012"/>
    </source>
</evidence>
<dbReference type="InterPro" id="IPR050266">
    <property type="entry name" value="AB_hydrolase_sf"/>
</dbReference>
<dbReference type="SUPFAM" id="SSF53474">
    <property type="entry name" value="alpha/beta-Hydrolases"/>
    <property type="match status" value="1"/>
</dbReference>
<evidence type="ECO:0000256" key="1">
    <source>
        <dbReference type="ARBA" id="ARBA00022487"/>
    </source>
</evidence>
<name>A0A3S1CM24_9GAMM</name>